<gene>
    <name evidence="1" type="ORF">GCM10012284_07900</name>
</gene>
<keyword evidence="2" id="KW-1185">Reference proteome</keyword>
<accession>A0A8J3FMW0</accession>
<evidence type="ECO:0000313" key="1">
    <source>
        <dbReference type="EMBL" id="GGK76388.1"/>
    </source>
</evidence>
<organism evidence="1 2">
    <name type="scientific">Mangrovihabitans endophyticus</name>
    <dbReference type="NCBI Taxonomy" id="1751298"/>
    <lineage>
        <taxon>Bacteria</taxon>
        <taxon>Bacillati</taxon>
        <taxon>Actinomycetota</taxon>
        <taxon>Actinomycetes</taxon>
        <taxon>Micromonosporales</taxon>
        <taxon>Micromonosporaceae</taxon>
        <taxon>Mangrovihabitans</taxon>
    </lineage>
</organism>
<evidence type="ECO:0000313" key="2">
    <source>
        <dbReference type="Proteomes" id="UP000656042"/>
    </source>
</evidence>
<dbReference type="Proteomes" id="UP000656042">
    <property type="component" value="Unassembled WGS sequence"/>
</dbReference>
<sequence length="74" mass="8219">MHPAGTIVRFRDVRIAVVLCGAQSGRTRIDPNGRRIRAAFDANAARFERTFLDALNGRPVERIPGVPIDIHDLL</sequence>
<reference evidence="1" key="1">
    <citation type="journal article" date="2014" name="Int. J. Syst. Evol. Microbiol.">
        <title>Complete genome sequence of Corynebacterium casei LMG S-19264T (=DSM 44701T), isolated from a smear-ripened cheese.</title>
        <authorList>
            <consortium name="US DOE Joint Genome Institute (JGI-PGF)"/>
            <person name="Walter F."/>
            <person name="Albersmeier A."/>
            <person name="Kalinowski J."/>
            <person name="Ruckert C."/>
        </authorList>
    </citation>
    <scope>NUCLEOTIDE SEQUENCE</scope>
    <source>
        <strain evidence="1">CGMCC 4.7299</strain>
    </source>
</reference>
<dbReference type="RefSeq" id="WP_189077595.1">
    <property type="nucleotide sequence ID" value="NZ_BMMX01000001.1"/>
</dbReference>
<proteinExistence type="predicted"/>
<reference evidence="1" key="2">
    <citation type="submission" date="2020-09" db="EMBL/GenBank/DDBJ databases">
        <authorList>
            <person name="Sun Q."/>
            <person name="Zhou Y."/>
        </authorList>
    </citation>
    <scope>NUCLEOTIDE SEQUENCE</scope>
    <source>
        <strain evidence="1">CGMCC 4.7299</strain>
    </source>
</reference>
<dbReference type="EMBL" id="BMMX01000001">
    <property type="protein sequence ID" value="GGK76388.1"/>
    <property type="molecule type" value="Genomic_DNA"/>
</dbReference>
<name>A0A8J3FMW0_9ACTN</name>
<protein>
    <submittedName>
        <fullName evidence="1">Uncharacterized protein</fullName>
    </submittedName>
</protein>
<dbReference type="AlphaFoldDB" id="A0A8J3FMW0"/>
<comment type="caution">
    <text evidence="1">The sequence shown here is derived from an EMBL/GenBank/DDBJ whole genome shotgun (WGS) entry which is preliminary data.</text>
</comment>